<comment type="caution">
    <text evidence="1">The sequence shown here is derived from an EMBL/GenBank/DDBJ whole genome shotgun (WGS) entry which is preliminary data.</text>
</comment>
<sequence>MKKIDNLHWRPFWNSQLGALKSCAEALGSDITDAWLFGGTGAAFVLHMDPEGFGANGPWQGGPMMNLCHNLGLMIQGVYGFKTDPDFAQKQIMAWENTRLAIDRGFPCYGYNLGIPEYYVVNGYDENGYWFRGIGTEPSPDDSDSNLFDIPEYMQILLEPLGDKTYVKLDHYPELIDAINRIIAPRGMALAGNVRIIHNGGIREVLSTEGHSVLLRGNGFTPWTKPGTVHIGLLEMYWVEPCRQSDDRTTVREALEFALQFAKAPRKWVSDPYTAGIPAYEQWIRALESEQPNAFALAYSGQCWAECRRMGEQFLSEAAARIDGEAGVVLRDAWGVYREVAEQLEASAALLPFGAQRSWTREMAGYAAPYIRRAMKAEESGSALLAKAAALL</sequence>
<dbReference type="RefSeq" id="WP_218100209.1">
    <property type="nucleotide sequence ID" value="NZ_CAJVCE010000011.1"/>
</dbReference>
<gene>
    <name evidence="1" type="ORF">PAECIP111802_03912</name>
</gene>
<evidence type="ECO:0000313" key="2">
    <source>
        <dbReference type="Proteomes" id="UP000730618"/>
    </source>
</evidence>
<keyword evidence="2" id="KW-1185">Reference proteome</keyword>
<evidence type="ECO:0000313" key="1">
    <source>
        <dbReference type="EMBL" id="CAG7647185.1"/>
    </source>
</evidence>
<proteinExistence type="predicted"/>
<name>A0ABN7TQW6_9BACL</name>
<accession>A0ABN7TQW6</accession>
<dbReference type="Proteomes" id="UP000730618">
    <property type="component" value="Unassembled WGS sequence"/>
</dbReference>
<organism evidence="1 2">
    <name type="scientific">Paenibacillus allorhizosphaerae</name>
    <dbReference type="NCBI Taxonomy" id="2849866"/>
    <lineage>
        <taxon>Bacteria</taxon>
        <taxon>Bacillati</taxon>
        <taxon>Bacillota</taxon>
        <taxon>Bacilli</taxon>
        <taxon>Bacillales</taxon>
        <taxon>Paenibacillaceae</taxon>
        <taxon>Paenibacillus</taxon>
    </lineage>
</organism>
<reference evidence="1 2" key="1">
    <citation type="submission" date="2021-06" db="EMBL/GenBank/DDBJ databases">
        <authorList>
            <person name="Criscuolo A."/>
        </authorList>
    </citation>
    <scope>NUCLEOTIDE SEQUENCE [LARGE SCALE GENOMIC DNA]</scope>
    <source>
        <strain evidence="2">CIP 111802</strain>
    </source>
</reference>
<protein>
    <submittedName>
        <fullName evidence="1">Uncharacterized protein</fullName>
    </submittedName>
</protein>
<dbReference type="EMBL" id="CAJVCE010000011">
    <property type="protein sequence ID" value="CAG7647185.1"/>
    <property type="molecule type" value="Genomic_DNA"/>
</dbReference>